<protein>
    <submittedName>
        <fullName evidence="2">Uncharacterized protein</fullName>
    </submittedName>
</protein>
<organism evidence="2 3">
    <name type="scientific">Sphingobium ummariense RL-3</name>
    <dbReference type="NCBI Taxonomy" id="1346791"/>
    <lineage>
        <taxon>Bacteria</taxon>
        <taxon>Pseudomonadati</taxon>
        <taxon>Pseudomonadota</taxon>
        <taxon>Alphaproteobacteria</taxon>
        <taxon>Sphingomonadales</taxon>
        <taxon>Sphingomonadaceae</taxon>
        <taxon>Sphingobium</taxon>
    </lineage>
</organism>
<evidence type="ECO:0000313" key="2">
    <source>
        <dbReference type="EMBL" id="EQB33917.1"/>
    </source>
</evidence>
<comment type="caution">
    <text evidence="2">The sequence shown here is derived from an EMBL/GenBank/DDBJ whole genome shotgun (WGS) entry which is preliminary data.</text>
</comment>
<accession>T0JAQ8</accession>
<dbReference type="EMBL" id="AUWY01000023">
    <property type="protein sequence ID" value="EQB33917.1"/>
    <property type="molecule type" value="Genomic_DNA"/>
</dbReference>
<proteinExistence type="predicted"/>
<dbReference type="Proteomes" id="UP000015523">
    <property type="component" value="Unassembled WGS sequence"/>
</dbReference>
<evidence type="ECO:0000256" key="1">
    <source>
        <dbReference type="SAM" id="MobiDB-lite"/>
    </source>
</evidence>
<gene>
    <name evidence="2" type="ORF">M529_02580</name>
</gene>
<keyword evidence="3" id="KW-1185">Reference proteome</keyword>
<evidence type="ECO:0000313" key="3">
    <source>
        <dbReference type="Proteomes" id="UP000015523"/>
    </source>
</evidence>
<dbReference type="AlphaFoldDB" id="T0JAQ8"/>
<name>T0JAQ8_9SPHN</name>
<reference evidence="2 3" key="1">
    <citation type="journal article" date="2013" name="Genome Announc.">
        <title>Draft Genome Sequence of Sphingobium ummariense Strain RL-3, a Hexachlorocyclohexane-Degrading Bacterium.</title>
        <authorList>
            <person name="Kohli P."/>
            <person name="Dua A."/>
            <person name="Sangwan N."/>
            <person name="Oldach P."/>
            <person name="Khurana J.P."/>
            <person name="Lal R."/>
        </authorList>
    </citation>
    <scope>NUCLEOTIDE SEQUENCE [LARGE SCALE GENOMIC DNA]</scope>
    <source>
        <strain evidence="2 3">RL-3</strain>
    </source>
</reference>
<feature type="region of interest" description="Disordered" evidence="1">
    <location>
        <begin position="75"/>
        <end position="96"/>
    </location>
</feature>
<sequence>MRIALVKLFERQVQATAGKRQQYTHLKISSFPLLNRRGKLDGLAELLRADPGLFEEQLPGGGETNTASATIENAKPDAMFQQLHAPRQRRLRDVEG</sequence>